<feature type="chain" id="PRO_5042280680" description="SMP-30/Gluconolactonase/LRE-like region domain-containing protein" evidence="1">
    <location>
        <begin position="24"/>
        <end position="355"/>
    </location>
</feature>
<dbReference type="EMBL" id="JAJTJA010000002">
    <property type="protein sequence ID" value="KAH8703477.1"/>
    <property type="molecule type" value="Genomic_DNA"/>
</dbReference>
<dbReference type="PANTHER" id="PTHR42060">
    <property type="entry name" value="NHL REPEAT-CONTAINING PROTEIN-RELATED"/>
    <property type="match status" value="1"/>
</dbReference>
<evidence type="ECO:0008006" key="4">
    <source>
        <dbReference type="Google" id="ProtNLM"/>
    </source>
</evidence>
<dbReference type="RefSeq" id="XP_046076495.1">
    <property type="nucleotide sequence ID" value="XM_046219783.1"/>
</dbReference>
<dbReference type="InterPro" id="IPR052998">
    <property type="entry name" value="Hetero-Diels-Alderase-like"/>
</dbReference>
<organism evidence="2 3">
    <name type="scientific">Talaromyces proteolyticus</name>
    <dbReference type="NCBI Taxonomy" id="1131652"/>
    <lineage>
        <taxon>Eukaryota</taxon>
        <taxon>Fungi</taxon>
        <taxon>Dikarya</taxon>
        <taxon>Ascomycota</taxon>
        <taxon>Pezizomycotina</taxon>
        <taxon>Eurotiomycetes</taxon>
        <taxon>Eurotiomycetidae</taxon>
        <taxon>Eurotiales</taxon>
        <taxon>Trichocomaceae</taxon>
        <taxon>Talaromyces</taxon>
        <taxon>Talaromyces sect. Bacilispori</taxon>
    </lineage>
</organism>
<dbReference type="InterPro" id="IPR011042">
    <property type="entry name" value="6-blade_b-propeller_TolB-like"/>
</dbReference>
<evidence type="ECO:0000313" key="2">
    <source>
        <dbReference type="EMBL" id="KAH8703477.1"/>
    </source>
</evidence>
<dbReference type="AlphaFoldDB" id="A0AAD4KYU0"/>
<protein>
    <recommendedName>
        <fullName evidence="4">SMP-30/Gluconolactonase/LRE-like region domain-containing protein</fullName>
    </recommendedName>
</protein>
<dbReference type="Gene3D" id="2.120.10.30">
    <property type="entry name" value="TolB, C-terminal domain"/>
    <property type="match status" value="1"/>
</dbReference>
<dbReference type="GeneID" id="70250070"/>
<sequence length="355" mass="36993">MWLMTRIFLLVGFLAALIIGCDACACTTTTHTPVLVHQFPNGTWAENIIGLANGSVYTTLFNTPELILLDPIQSNPDPITAANIATKTGLLGVAQPRNDIITVIAGSFTSTAPSTTSAINGSYAILVFTIDVETPSIPPVLRAKYPIPQAGFLDGLTALPLDPHHVLAGDSLKGVIWRINIDTGAVDCPISDPLLKQVSGSSTPGVNGLHASPTDPYLYFTNSAMAIFGRVLISSSGSQLASAETVVAASGDNAYDDFAISPDGHWAFLCNTPPDAISLVDIWSTAFPTTATIVAGGNGDTNFDHPVGATFGRGPEHSQLFISTAGAIEGLGGKTGGQVFKIDVKDLLGETSCRI</sequence>
<gene>
    <name evidence="2" type="ORF">BGW36DRAFT_423039</name>
</gene>
<dbReference type="Proteomes" id="UP001201262">
    <property type="component" value="Unassembled WGS sequence"/>
</dbReference>
<comment type="caution">
    <text evidence="2">The sequence shown here is derived from an EMBL/GenBank/DDBJ whole genome shotgun (WGS) entry which is preliminary data.</text>
</comment>
<name>A0AAD4KYU0_9EURO</name>
<proteinExistence type="predicted"/>
<evidence type="ECO:0000313" key="3">
    <source>
        <dbReference type="Proteomes" id="UP001201262"/>
    </source>
</evidence>
<feature type="signal peptide" evidence="1">
    <location>
        <begin position="1"/>
        <end position="23"/>
    </location>
</feature>
<dbReference type="PROSITE" id="PS51257">
    <property type="entry name" value="PROKAR_LIPOPROTEIN"/>
    <property type="match status" value="1"/>
</dbReference>
<keyword evidence="1" id="KW-0732">Signal</keyword>
<evidence type="ECO:0000256" key="1">
    <source>
        <dbReference type="SAM" id="SignalP"/>
    </source>
</evidence>
<keyword evidence="3" id="KW-1185">Reference proteome</keyword>
<accession>A0AAD4KYU0</accession>
<reference evidence="2" key="1">
    <citation type="submission" date="2021-12" db="EMBL/GenBank/DDBJ databases">
        <title>Convergent genome expansion in fungi linked to evolution of root-endophyte symbiosis.</title>
        <authorList>
            <consortium name="DOE Joint Genome Institute"/>
            <person name="Ke Y.-H."/>
            <person name="Bonito G."/>
            <person name="Liao H.-L."/>
            <person name="Looney B."/>
            <person name="Rojas-Flechas A."/>
            <person name="Nash J."/>
            <person name="Hameed K."/>
            <person name="Schadt C."/>
            <person name="Martin F."/>
            <person name="Crous P.W."/>
            <person name="Miettinen O."/>
            <person name="Magnuson J.K."/>
            <person name="Labbe J."/>
            <person name="Jacobson D."/>
            <person name="Doktycz M.J."/>
            <person name="Veneault-Fourrey C."/>
            <person name="Kuo A."/>
            <person name="Mondo S."/>
            <person name="Calhoun S."/>
            <person name="Riley R."/>
            <person name="Ohm R."/>
            <person name="LaButti K."/>
            <person name="Andreopoulos B."/>
            <person name="Pangilinan J."/>
            <person name="Nolan M."/>
            <person name="Tritt A."/>
            <person name="Clum A."/>
            <person name="Lipzen A."/>
            <person name="Daum C."/>
            <person name="Barry K."/>
            <person name="Grigoriev I.V."/>
            <person name="Vilgalys R."/>
        </authorList>
    </citation>
    <scope>NUCLEOTIDE SEQUENCE</scope>
    <source>
        <strain evidence="2">PMI_201</strain>
    </source>
</reference>
<dbReference type="PANTHER" id="PTHR42060:SF1">
    <property type="entry name" value="NHL REPEAT-CONTAINING PROTEIN"/>
    <property type="match status" value="1"/>
</dbReference>
<dbReference type="SUPFAM" id="SSF63829">
    <property type="entry name" value="Calcium-dependent phosphotriesterase"/>
    <property type="match status" value="1"/>
</dbReference>